<evidence type="ECO:0000313" key="1">
    <source>
        <dbReference type="EMBL" id="AJA34465.1"/>
    </source>
</evidence>
<dbReference type="EMBL" id="KM886873">
    <property type="protein sequence ID" value="AJA34465.1"/>
    <property type="molecule type" value="Genomic_DNA"/>
</dbReference>
<gene>
    <name evidence="2" type="ORF">FD21_GL000983</name>
</gene>
<reference evidence="1" key="1">
    <citation type="journal article" date="2014" name="Appl. Environ. Microbiol.">
        <title>Detection and genomic characterization of motility in Lactobacillus curvatus: confirmation of motility in a species outside the Lactobacillus salivarius clade.</title>
        <authorList>
            <person name="Cousin F.J."/>
            <person name="Lynch S.M."/>
            <person name="Harris H.M."/>
            <person name="McCann A."/>
            <person name="Lynch D.B."/>
            <person name="Neville B.A."/>
            <person name="Irisawa T."/>
            <person name="Okada S."/>
            <person name="Endo A."/>
            <person name="O'Toole P.W."/>
        </authorList>
    </citation>
    <scope>NUCLEOTIDE SEQUENCE</scope>
    <source>
        <strain evidence="1">DSM 20605</strain>
    </source>
</reference>
<reference evidence="2 3" key="2">
    <citation type="journal article" date="2015" name="Genome Announc.">
        <title>Expanding the biotechnology potential of lactobacilli through comparative genomics of 213 strains and associated genera.</title>
        <authorList>
            <person name="Sun Z."/>
            <person name="Harris H.M."/>
            <person name="McCann A."/>
            <person name="Guo C."/>
            <person name="Argimon S."/>
            <person name="Zhang W."/>
            <person name="Yang X."/>
            <person name="Jeffery I.B."/>
            <person name="Cooney J.C."/>
            <person name="Kagawa T.F."/>
            <person name="Liu W."/>
            <person name="Song Y."/>
            <person name="Salvetti E."/>
            <person name="Wrobel A."/>
            <person name="Rasinkangas P."/>
            <person name="Parkhill J."/>
            <person name="Rea M.C."/>
            <person name="O'Sullivan O."/>
            <person name="Ritari J."/>
            <person name="Douillard F.P."/>
            <person name="Paul Ross R."/>
            <person name="Yang R."/>
            <person name="Briner A.E."/>
            <person name="Felis G.E."/>
            <person name="de Vos W.M."/>
            <person name="Barrangou R."/>
            <person name="Klaenhammer T.R."/>
            <person name="Caufield P.W."/>
            <person name="Cui Y."/>
            <person name="Zhang H."/>
            <person name="O'Toole P.W."/>
        </authorList>
    </citation>
    <scope>NUCLEOTIDE SEQUENCE [LARGE SCALE GENOMIC DNA]</scope>
    <source>
        <strain evidence="2 3">DSM 20605</strain>
    </source>
</reference>
<evidence type="ECO:0000313" key="2">
    <source>
        <dbReference type="EMBL" id="KRM88610.1"/>
    </source>
</evidence>
<dbReference type="RefSeq" id="WP_010580516.1">
    <property type="nucleotide sequence ID" value="NZ_AHYZ01000084.1"/>
</dbReference>
<evidence type="ECO:0008006" key="4">
    <source>
        <dbReference type="Google" id="ProtNLM"/>
    </source>
</evidence>
<proteinExistence type="predicted"/>
<evidence type="ECO:0000313" key="3">
    <source>
        <dbReference type="Proteomes" id="UP000051576"/>
    </source>
</evidence>
<dbReference type="STRING" id="1133569.FD21_GL000983"/>
<keyword evidence="3" id="KW-1185">Reference proteome</keyword>
<dbReference type="OrthoDB" id="9780939at2"/>
<sequence length="106" mass="12708">MKNRTQELTGILQLLNDWDKTVEDADRIFKTIKEKLANKELLKRLTANEKTIVAQIASVYQRIIAELKLQRMSVKRQLLELTYSRDKMHTYLNQQQRRYPLINLNY</sequence>
<dbReference type="AlphaFoldDB" id="A0A0A7RGY1"/>
<dbReference type="PATRIC" id="fig|1133569.4.peg.1111"/>
<name>A0A0A7RGY1_9LACO</name>
<organism evidence="1">
    <name type="scientific">Liquorilactobacillus vini DSM 20605</name>
    <dbReference type="NCBI Taxonomy" id="1133569"/>
    <lineage>
        <taxon>Bacteria</taxon>
        <taxon>Bacillati</taxon>
        <taxon>Bacillota</taxon>
        <taxon>Bacilli</taxon>
        <taxon>Lactobacillales</taxon>
        <taxon>Lactobacillaceae</taxon>
        <taxon>Liquorilactobacillus</taxon>
    </lineage>
</organism>
<accession>A0A0A7RGY1</accession>
<dbReference type="Proteomes" id="UP000051576">
    <property type="component" value="Unassembled WGS sequence"/>
</dbReference>
<dbReference type="EMBL" id="AYYX01000027">
    <property type="protein sequence ID" value="KRM88610.1"/>
    <property type="molecule type" value="Genomic_DNA"/>
</dbReference>
<protein>
    <recommendedName>
        <fullName evidence="4">Flagellar protein FliT</fullName>
    </recommendedName>
</protein>